<evidence type="ECO:0000313" key="2">
    <source>
        <dbReference type="Proteomes" id="UP000095209"/>
    </source>
</evidence>
<proteinExistence type="predicted"/>
<reference evidence="1 2" key="1">
    <citation type="submission" date="2016-08" db="EMBL/GenBank/DDBJ databases">
        <title>Genome of Bacillus solimangrovi GH2-4.</title>
        <authorList>
            <person name="Lim S."/>
            <person name="Kim B.-C."/>
        </authorList>
    </citation>
    <scope>NUCLEOTIDE SEQUENCE [LARGE SCALE GENOMIC DNA]</scope>
    <source>
        <strain evidence="1 2">GH2-4</strain>
    </source>
</reference>
<protein>
    <submittedName>
        <fullName evidence="1">Uncharacterized protein</fullName>
    </submittedName>
</protein>
<dbReference type="AlphaFoldDB" id="A0A1E5LER7"/>
<comment type="caution">
    <text evidence="1">The sequence shown here is derived from an EMBL/GenBank/DDBJ whole genome shotgun (WGS) entry which is preliminary data.</text>
</comment>
<dbReference type="NCBIfam" id="NF038232">
    <property type="entry name" value="STM3845_fam"/>
    <property type="match status" value="1"/>
</dbReference>
<gene>
    <name evidence="1" type="ORF">BFG57_15250</name>
</gene>
<evidence type="ECO:0000313" key="1">
    <source>
        <dbReference type="EMBL" id="OEH92566.1"/>
    </source>
</evidence>
<dbReference type="STRING" id="1305675.BFG57_15250"/>
<keyword evidence="2" id="KW-1185">Reference proteome</keyword>
<dbReference type="OrthoDB" id="230260at2"/>
<organism evidence="1 2">
    <name type="scientific">Bacillus solimangrovi</name>
    <dbReference type="NCBI Taxonomy" id="1305675"/>
    <lineage>
        <taxon>Bacteria</taxon>
        <taxon>Bacillati</taxon>
        <taxon>Bacillota</taxon>
        <taxon>Bacilli</taxon>
        <taxon>Bacillales</taxon>
        <taxon>Bacillaceae</taxon>
        <taxon>Bacillus</taxon>
    </lineage>
</organism>
<name>A0A1E5LER7_9BACI</name>
<accession>A0A1E5LER7</accession>
<dbReference type="InterPro" id="IPR049725">
    <property type="entry name" value="STM3845-like"/>
</dbReference>
<dbReference type="RefSeq" id="WP_069717420.1">
    <property type="nucleotide sequence ID" value="NZ_MJEH01000025.1"/>
</dbReference>
<sequence length="301" mass="35027">MSKNYKESLNKSFNLSMGQKLYELVLPFIQSSMREEFNIFLIGSDIKNKQSLRAKIYNSLENNQNFNIFFPELIFEEQIFQQYHDLLTLENLLAESVDAVVMCVESPGSFTELGAFSNHEQLKNKLVVYLNSKYKKDKSFINLGPAKFLKKHTNSKVIHINPDEEFDIYKKKKLMQAIKSIKNQGSLLRYNLSNPLFAEKFLLALLYVFENLNKYEITEVFNHINSNSSLNNTDKGIPTSCLSILSQRGELIYNSNKKQYTLSAKGRIKLTEEYSNKFIHGKLDNIRVRVLNFKLRKLKMV</sequence>
<dbReference type="EMBL" id="MJEH01000025">
    <property type="protein sequence ID" value="OEH92566.1"/>
    <property type="molecule type" value="Genomic_DNA"/>
</dbReference>
<dbReference type="Proteomes" id="UP000095209">
    <property type="component" value="Unassembled WGS sequence"/>
</dbReference>